<feature type="binding site" evidence="17">
    <location>
        <begin position="72"/>
        <end position="77"/>
    </location>
    <ligand>
        <name>NAD(+)</name>
        <dbReference type="ChEBI" id="CHEBI:57540"/>
    </ligand>
</feature>
<keyword evidence="16 17" id="KW-0170">Cobalt</keyword>
<dbReference type="Gene3D" id="1.20.1090.10">
    <property type="entry name" value="Dehydroquinate synthase-like - alpha domain"/>
    <property type="match status" value="1"/>
</dbReference>
<dbReference type="KEGG" id="mdb:OVN18_11690"/>
<dbReference type="CDD" id="cd08195">
    <property type="entry name" value="DHQS"/>
    <property type="match status" value="1"/>
</dbReference>
<dbReference type="GO" id="GO:0046872">
    <property type="term" value="F:metal ion binding"/>
    <property type="evidence" value="ECO:0007669"/>
    <property type="project" value="UniProtKB-KW"/>
</dbReference>
<dbReference type="InterPro" id="IPR050071">
    <property type="entry name" value="Dehydroquinate_synthase"/>
</dbReference>
<keyword evidence="13 17" id="KW-0520">NAD</keyword>
<dbReference type="RefSeq" id="WP_267780949.1">
    <property type="nucleotide sequence ID" value="NZ_CP113089.1"/>
</dbReference>
<keyword evidence="10 17" id="KW-0479">Metal-binding</keyword>
<evidence type="ECO:0000256" key="1">
    <source>
        <dbReference type="ARBA" id="ARBA00001393"/>
    </source>
</evidence>
<dbReference type="PANTHER" id="PTHR43622">
    <property type="entry name" value="3-DEHYDROQUINATE SYNTHASE"/>
    <property type="match status" value="1"/>
</dbReference>
<keyword evidence="11 17" id="KW-0547">Nucleotide-binding</keyword>
<evidence type="ECO:0000313" key="20">
    <source>
        <dbReference type="EMBL" id="WAB81188.1"/>
    </source>
</evidence>
<dbReference type="GO" id="GO:0000166">
    <property type="term" value="F:nucleotide binding"/>
    <property type="evidence" value="ECO:0007669"/>
    <property type="project" value="UniProtKB-KW"/>
</dbReference>
<keyword evidence="14 17" id="KW-0057">Aromatic amino acid biosynthesis</keyword>
<gene>
    <name evidence="17 20" type="primary">aroB</name>
    <name evidence="20" type="ORF">OVN18_11690</name>
</gene>
<evidence type="ECO:0000256" key="14">
    <source>
        <dbReference type="ARBA" id="ARBA00023141"/>
    </source>
</evidence>
<keyword evidence="9 17" id="KW-0028">Amino-acid biosynthesis</keyword>
<dbReference type="GO" id="GO:0008652">
    <property type="term" value="P:amino acid biosynthetic process"/>
    <property type="evidence" value="ECO:0007669"/>
    <property type="project" value="UniProtKB-KW"/>
</dbReference>
<dbReference type="SUPFAM" id="SSF56796">
    <property type="entry name" value="Dehydroquinate synthase-like"/>
    <property type="match status" value="1"/>
</dbReference>
<organism evidence="20 21">
    <name type="scientific">Microcella daejeonensis</name>
    <dbReference type="NCBI Taxonomy" id="2994971"/>
    <lineage>
        <taxon>Bacteria</taxon>
        <taxon>Bacillati</taxon>
        <taxon>Actinomycetota</taxon>
        <taxon>Actinomycetes</taxon>
        <taxon>Micrococcales</taxon>
        <taxon>Microbacteriaceae</taxon>
        <taxon>Microcella</taxon>
    </lineage>
</organism>
<dbReference type="FunFam" id="3.40.50.1970:FF:000012">
    <property type="entry name" value="3-dehydroquinate synthase"/>
    <property type="match status" value="1"/>
</dbReference>
<feature type="binding site" evidence="17">
    <location>
        <position position="152"/>
    </location>
    <ligand>
        <name>NAD(+)</name>
        <dbReference type="ChEBI" id="CHEBI:57540"/>
    </ligand>
</feature>
<dbReference type="GO" id="GO:0003856">
    <property type="term" value="F:3-dehydroquinate synthase activity"/>
    <property type="evidence" value="ECO:0007669"/>
    <property type="project" value="UniProtKB-UniRule"/>
</dbReference>
<comment type="cofactor">
    <cofactor evidence="2 17">
        <name>NAD(+)</name>
        <dbReference type="ChEBI" id="CHEBI:57540"/>
    </cofactor>
</comment>
<dbReference type="GO" id="GO:0009423">
    <property type="term" value="P:chorismate biosynthetic process"/>
    <property type="evidence" value="ECO:0007669"/>
    <property type="project" value="UniProtKB-UniRule"/>
</dbReference>
<keyword evidence="21" id="KW-1185">Reference proteome</keyword>
<evidence type="ECO:0000256" key="9">
    <source>
        <dbReference type="ARBA" id="ARBA00022605"/>
    </source>
</evidence>
<keyword evidence="8 17" id="KW-0963">Cytoplasm</keyword>
<evidence type="ECO:0000256" key="16">
    <source>
        <dbReference type="ARBA" id="ARBA00023285"/>
    </source>
</evidence>
<evidence type="ECO:0000256" key="3">
    <source>
        <dbReference type="ARBA" id="ARBA00004496"/>
    </source>
</evidence>
<dbReference type="HAMAP" id="MF_00110">
    <property type="entry name" value="DHQ_synthase"/>
    <property type="match status" value="1"/>
</dbReference>
<feature type="binding site" evidence="17">
    <location>
        <position position="185"/>
    </location>
    <ligand>
        <name>Zn(2+)</name>
        <dbReference type="ChEBI" id="CHEBI:29105"/>
    </ligand>
</feature>
<comment type="catalytic activity">
    <reaction evidence="1 17">
        <text>7-phospho-2-dehydro-3-deoxy-D-arabino-heptonate = 3-dehydroquinate + phosphate</text>
        <dbReference type="Rhea" id="RHEA:21968"/>
        <dbReference type="ChEBI" id="CHEBI:32364"/>
        <dbReference type="ChEBI" id="CHEBI:43474"/>
        <dbReference type="ChEBI" id="CHEBI:58394"/>
        <dbReference type="EC" id="4.2.3.4"/>
    </reaction>
</comment>
<feature type="binding site" evidence="17">
    <location>
        <position position="248"/>
    </location>
    <ligand>
        <name>Zn(2+)</name>
        <dbReference type="ChEBI" id="CHEBI:29105"/>
    </ligand>
</feature>
<accession>A0A9E8S8F0</accession>
<evidence type="ECO:0000259" key="18">
    <source>
        <dbReference type="Pfam" id="PF01761"/>
    </source>
</evidence>
<dbReference type="InterPro" id="IPR030960">
    <property type="entry name" value="DHQS/DOIS_N"/>
</dbReference>
<evidence type="ECO:0000256" key="6">
    <source>
        <dbReference type="ARBA" id="ARBA00013031"/>
    </source>
</evidence>
<evidence type="ECO:0000256" key="2">
    <source>
        <dbReference type="ARBA" id="ARBA00001911"/>
    </source>
</evidence>
<dbReference type="InterPro" id="IPR016037">
    <property type="entry name" value="DHQ_synth_AroB"/>
</dbReference>
<feature type="domain" description="3-dehydroquinate synthase N-terminal" evidence="18">
    <location>
        <begin position="69"/>
        <end position="179"/>
    </location>
</feature>
<evidence type="ECO:0000256" key="17">
    <source>
        <dbReference type="HAMAP-Rule" id="MF_00110"/>
    </source>
</evidence>
<evidence type="ECO:0000256" key="12">
    <source>
        <dbReference type="ARBA" id="ARBA00022833"/>
    </source>
</evidence>
<name>A0A9E8S8F0_9MICO</name>
<dbReference type="NCBIfam" id="TIGR01357">
    <property type="entry name" value="aroB"/>
    <property type="match status" value="1"/>
</dbReference>
<feature type="binding site" evidence="17">
    <location>
        <begin position="106"/>
        <end position="110"/>
    </location>
    <ligand>
        <name>NAD(+)</name>
        <dbReference type="ChEBI" id="CHEBI:57540"/>
    </ligand>
</feature>
<evidence type="ECO:0000256" key="8">
    <source>
        <dbReference type="ARBA" id="ARBA00022490"/>
    </source>
</evidence>
<evidence type="ECO:0000256" key="15">
    <source>
        <dbReference type="ARBA" id="ARBA00023239"/>
    </source>
</evidence>
<comment type="similarity">
    <text evidence="5 17">Belongs to the sugar phosphate cyclases superfamily. Dehydroquinate synthase family.</text>
</comment>
<dbReference type="PIRSF" id="PIRSF001455">
    <property type="entry name" value="DHQ_synth"/>
    <property type="match status" value="1"/>
</dbReference>
<comment type="pathway">
    <text evidence="4 17">Metabolic intermediate biosynthesis; chorismate biosynthesis; chorismate from D-erythrose 4-phosphate and phosphoenolpyruvate: step 2/7.</text>
</comment>
<dbReference type="InterPro" id="IPR030963">
    <property type="entry name" value="DHQ_synth_fam"/>
</dbReference>
<evidence type="ECO:0000256" key="13">
    <source>
        <dbReference type="ARBA" id="ARBA00023027"/>
    </source>
</evidence>
<evidence type="ECO:0000256" key="7">
    <source>
        <dbReference type="ARBA" id="ARBA00017684"/>
    </source>
</evidence>
<dbReference type="Proteomes" id="UP001164706">
    <property type="component" value="Chromosome"/>
</dbReference>
<dbReference type="PANTHER" id="PTHR43622:SF7">
    <property type="entry name" value="3-DEHYDROQUINATE SYNTHASE, CHLOROPLASTIC"/>
    <property type="match status" value="1"/>
</dbReference>
<feature type="binding site" evidence="17">
    <location>
        <position position="264"/>
    </location>
    <ligand>
        <name>Zn(2+)</name>
        <dbReference type="ChEBI" id="CHEBI:29105"/>
    </ligand>
</feature>
<dbReference type="Pfam" id="PF01761">
    <property type="entry name" value="DHQ_synthase"/>
    <property type="match status" value="1"/>
</dbReference>
<dbReference type="InterPro" id="IPR056179">
    <property type="entry name" value="DHQS_C"/>
</dbReference>
<feature type="binding site" evidence="17">
    <location>
        <position position="143"/>
    </location>
    <ligand>
        <name>NAD(+)</name>
        <dbReference type="ChEBI" id="CHEBI:57540"/>
    </ligand>
</feature>
<evidence type="ECO:0000256" key="5">
    <source>
        <dbReference type="ARBA" id="ARBA00005412"/>
    </source>
</evidence>
<protein>
    <recommendedName>
        <fullName evidence="7 17">3-dehydroquinate synthase</fullName>
        <shortName evidence="17">DHQS</shortName>
        <ecNumber evidence="6 17">4.2.3.4</ecNumber>
    </recommendedName>
</protein>
<comment type="function">
    <text evidence="17">Catalyzes the conversion of 3-deoxy-D-arabino-heptulosonate 7-phosphate (DAHP) to dehydroquinate (DHQ).</text>
</comment>
<comment type="subcellular location">
    <subcellularLocation>
        <location evidence="3 17">Cytoplasm</location>
    </subcellularLocation>
</comment>
<keyword evidence="15 17" id="KW-0456">Lyase</keyword>
<comment type="cofactor">
    <cofactor evidence="17">
        <name>Co(2+)</name>
        <dbReference type="ChEBI" id="CHEBI:48828"/>
    </cofactor>
    <cofactor evidence="17">
        <name>Zn(2+)</name>
        <dbReference type="ChEBI" id="CHEBI:29105"/>
    </cofactor>
    <text evidence="17">Binds 1 divalent metal cation per subunit. Can use either Co(2+) or Zn(2+).</text>
</comment>
<dbReference type="EMBL" id="CP113089">
    <property type="protein sequence ID" value="WAB81188.1"/>
    <property type="molecule type" value="Genomic_DNA"/>
</dbReference>
<reference evidence="20" key="1">
    <citation type="submission" date="2022-11" db="EMBL/GenBank/DDBJ databases">
        <title>Description of Microcella daejonensis nov. sp, isolated from riverside soil.</title>
        <authorList>
            <person name="Molina K.M."/>
            <person name="Kim S.B."/>
        </authorList>
    </citation>
    <scope>NUCLEOTIDE SEQUENCE</scope>
    <source>
        <strain evidence="20">MMS21-STM12</strain>
    </source>
</reference>
<evidence type="ECO:0000256" key="4">
    <source>
        <dbReference type="ARBA" id="ARBA00004661"/>
    </source>
</evidence>
<comment type="caution">
    <text evidence="17">Lacks conserved residue(s) required for the propagation of feature annotation.</text>
</comment>
<evidence type="ECO:0000256" key="11">
    <source>
        <dbReference type="ARBA" id="ARBA00022741"/>
    </source>
</evidence>
<dbReference type="GO" id="GO:0005737">
    <property type="term" value="C:cytoplasm"/>
    <property type="evidence" value="ECO:0007669"/>
    <property type="project" value="UniProtKB-SubCell"/>
</dbReference>
<keyword evidence="12 17" id="KW-0862">Zinc</keyword>
<sequence>MTDAPPTIIEVTGSAPHRIHVGRGLVTELGAHLPPTVAKVLVVHAPPLAAVAERLREQLAGRIEVLLAEVPDAEGAKRIEVAAFCWQIMGQTDFTRTDAVIGLGGGATTDLAGFVAATWLRGVALVQVPTTVLGMVDAAVGGKTGINTAEGKNLVGAFHAPHAVIVDLDLLEGLPTHEILAGFAEIVKAGFIADPVILDLLEADITVATDPASPVFRELVERSIRVKAAVVSDDFTEQGRREHLNYGHTLGHAIEHAERYRWRHGAAIAVGMVFAAELSRLAGGLDDATVERTRRILASLTLPTGYPLSRWKTLLATMQRDKKARAGMLRFIILEAEGRPRVLNGTDESMLFAAYQEVGE</sequence>
<feature type="binding site" evidence="17">
    <location>
        <begin position="130"/>
        <end position="131"/>
    </location>
    <ligand>
        <name>NAD(+)</name>
        <dbReference type="ChEBI" id="CHEBI:57540"/>
    </ligand>
</feature>
<dbReference type="GO" id="GO:0009073">
    <property type="term" value="P:aromatic amino acid family biosynthetic process"/>
    <property type="evidence" value="ECO:0007669"/>
    <property type="project" value="UniProtKB-KW"/>
</dbReference>
<evidence type="ECO:0000313" key="21">
    <source>
        <dbReference type="Proteomes" id="UP001164706"/>
    </source>
</evidence>
<feature type="domain" description="3-dehydroquinate synthase C-terminal" evidence="19">
    <location>
        <begin position="182"/>
        <end position="324"/>
    </location>
</feature>
<dbReference type="Gene3D" id="3.40.50.1970">
    <property type="match status" value="1"/>
</dbReference>
<dbReference type="AlphaFoldDB" id="A0A9E8S8F0"/>
<proteinExistence type="inferred from homology"/>
<evidence type="ECO:0000259" key="19">
    <source>
        <dbReference type="Pfam" id="PF24621"/>
    </source>
</evidence>
<dbReference type="Pfam" id="PF24621">
    <property type="entry name" value="DHQS_C"/>
    <property type="match status" value="1"/>
</dbReference>
<evidence type="ECO:0000256" key="10">
    <source>
        <dbReference type="ARBA" id="ARBA00022723"/>
    </source>
</evidence>
<dbReference type="EC" id="4.2.3.4" evidence="6 17"/>